<dbReference type="RefSeq" id="WP_042126414.1">
    <property type="nucleotide sequence ID" value="NZ_FZOL01000029.1"/>
</dbReference>
<name>A0A239KVA1_9PSED</name>
<dbReference type="OrthoDB" id="6989771at2"/>
<dbReference type="EMBL" id="FZOL01000029">
    <property type="protein sequence ID" value="SNT21144.1"/>
    <property type="molecule type" value="Genomic_DNA"/>
</dbReference>
<dbReference type="AlphaFoldDB" id="A0A239KVA1"/>
<dbReference type="Proteomes" id="UP000198407">
    <property type="component" value="Unassembled WGS sequence"/>
</dbReference>
<sequence>MDDVRAGQVNTGEDPAWLQLSVVRTQLLSVRFADAIYTRALSGRHWISSDGADFTIGPGEGVKLRAGLALIGGEGVLQLALATGCEQRRVSASPGWLGRLFKRRSAALQIKINQGA</sequence>
<evidence type="ECO:0000313" key="1">
    <source>
        <dbReference type="EMBL" id="SNT21144.1"/>
    </source>
</evidence>
<keyword evidence="2" id="KW-1185">Reference proteome</keyword>
<protein>
    <submittedName>
        <fullName evidence="1">Uncharacterized protein</fullName>
    </submittedName>
</protein>
<reference evidence="2" key="1">
    <citation type="submission" date="2017-06" db="EMBL/GenBank/DDBJ databases">
        <authorList>
            <person name="Varghese N."/>
            <person name="Submissions S."/>
        </authorList>
    </citation>
    <scope>NUCLEOTIDE SEQUENCE [LARGE SCALE GENOMIC DNA]</scope>
    <source>
        <strain evidence="2">DSM 22348</strain>
    </source>
</reference>
<organism evidence="1 2">
    <name type="scientific">Pseudomonas japonica</name>
    <dbReference type="NCBI Taxonomy" id="256466"/>
    <lineage>
        <taxon>Bacteria</taxon>
        <taxon>Pseudomonadati</taxon>
        <taxon>Pseudomonadota</taxon>
        <taxon>Gammaproteobacteria</taxon>
        <taxon>Pseudomonadales</taxon>
        <taxon>Pseudomonadaceae</taxon>
        <taxon>Pseudomonas</taxon>
    </lineage>
</organism>
<dbReference type="STRING" id="1215104.GCA_000730585_02134"/>
<gene>
    <name evidence="1" type="ORF">SAMN05444352_1292</name>
</gene>
<proteinExistence type="predicted"/>
<accession>A0A239KVA1</accession>
<evidence type="ECO:0000313" key="2">
    <source>
        <dbReference type="Proteomes" id="UP000198407"/>
    </source>
</evidence>